<sequence length="209" mass="23273">MAHARLKIEAVVWSRLEAVARCLGELDKVVTGGSAVDRLMKVLQHMYKVLASATKHNQAPKGTNQAPPSRGFQRLVSAVHRHLTINVYALVSQLEQDEERAKGRTHAQIRWLQQQIPLLVYLVEQWEKGLIQLSKAGKVDLMRNAKRSTNRDFKIRMSQLAEDETDPEVLADGRDAEEGEEGVEEGEEGMGMGDCGGDGGDMEEKDEGR</sequence>
<feature type="compositionally biased region" description="Acidic residues" evidence="1">
    <location>
        <begin position="177"/>
        <end position="188"/>
    </location>
</feature>
<feature type="compositionally biased region" description="Acidic residues" evidence="1">
    <location>
        <begin position="200"/>
        <end position="209"/>
    </location>
</feature>
<dbReference type="InterPro" id="IPR029314">
    <property type="entry name" value="FANCI_S4"/>
</dbReference>
<dbReference type="Pfam" id="PF14678">
    <property type="entry name" value="FANCI_S4"/>
    <property type="match status" value="1"/>
</dbReference>
<reference evidence="3" key="1">
    <citation type="submission" date="2020-12" db="EMBL/GenBank/DDBJ databases">
        <authorList>
            <person name="Iha C."/>
        </authorList>
    </citation>
    <scope>NUCLEOTIDE SEQUENCE</scope>
</reference>
<dbReference type="InterPro" id="IPR026171">
    <property type="entry name" value="FANCI"/>
</dbReference>
<feature type="compositionally biased region" description="Gly residues" evidence="1">
    <location>
        <begin position="189"/>
        <end position="199"/>
    </location>
</feature>
<evidence type="ECO:0000259" key="2">
    <source>
        <dbReference type="Pfam" id="PF14678"/>
    </source>
</evidence>
<dbReference type="OrthoDB" id="195089at2759"/>
<dbReference type="PANTHER" id="PTHR21818:SF0">
    <property type="entry name" value="FANCONI ANEMIA GROUP I PROTEIN"/>
    <property type="match status" value="1"/>
</dbReference>
<protein>
    <recommendedName>
        <fullName evidence="2">FANCI solenoid 4 domain-containing protein</fullName>
    </recommendedName>
</protein>
<dbReference type="AlphaFoldDB" id="A0A8S1IXA3"/>
<comment type="caution">
    <text evidence="3">The sequence shown here is derived from an EMBL/GenBank/DDBJ whole genome shotgun (WGS) entry which is preliminary data.</text>
</comment>
<name>A0A8S1IXA3_9CHLO</name>
<evidence type="ECO:0000256" key="1">
    <source>
        <dbReference type="SAM" id="MobiDB-lite"/>
    </source>
</evidence>
<dbReference type="Proteomes" id="UP000708148">
    <property type="component" value="Unassembled WGS sequence"/>
</dbReference>
<gene>
    <name evidence="3" type="ORF">OSTQU699_LOCUS3731</name>
</gene>
<dbReference type="GO" id="GO:0070182">
    <property type="term" value="F:DNA polymerase binding"/>
    <property type="evidence" value="ECO:0007669"/>
    <property type="project" value="TreeGrafter"/>
</dbReference>
<feature type="compositionally biased region" description="Acidic residues" evidence="1">
    <location>
        <begin position="161"/>
        <end position="170"/>
    </location>
</feature>
<accession>A0A8S1IXA3</accession>
<dbReference type="GO" id="GO:0006281">
    <property type="term" value="P:DNA repair"/>
    <property type="evidence" value="ECO:0007669"/>
    <property type="project" value="InterPro"/>
</dbReference>
<dbReference type="EMBL" id="CAJHUC010000817">
    <property type="protein sequence ID" value="CAD7698370.1"/>
    <property type="molecule type" value="Genomic_DNA"/>
</dbReference>
<feature type="region of interest" description="Disordered" evidence="1">
    <location>
        <begin position="158"/>
        <end position="209"/>
    </location>
</feature>
<organism evidence="3 4">
    <name type="scientific">Ostreobium quekettii</name>
    <dbReference type="NCBI Taxonomy" id="121088"/>
    <lineage>
        <taxon>Eukaryota</taxon>
        <taxon>Viridiplantae</taxon>
        <taxon>Chlorophyta</taxon>
        <taxon>core chlorophytes</taxon>
        <taxon>Ulvophyceae</taxon>
        <taxon>TCBD clade</taxon>
        <taxon>Bryopsidales</taxon>
        <taxon>Ostreobineae</taxon>
        <taxon>Ostreobiaceae</taxon>
        <taxon>Ostreobium</taxon>
    </lineage>
</organism>
<proteinExistence type="predicted"/>
<evidence type="ECO:0000313" key="3">
    <source>
        <dbReference type="EMBL" id="CAD7698370.1"/>
    </source>
</evidence>
<dbReference type="PANTHER" id="PTHR21818">
    <property type="entry name" value="BC025462 PROTEIN"/>
    <property type="match status" value="1"/>
</dbReference>
<keyword evidence="4" id="KW-1185">Reference proteome</keyword>
<feature type="domain" description="FANCI solenoid 4" evidence="2">
    <location>
        <begin position="6"/>
        <end position="161"/>
    </location>
</feature>
<evidence type="ECO:0000313" key="4">
    <source>
        <dbReference type="Proteomes" id="UP000708148"/>
    </source>
</evidence>